<sequence length="151" mass="16157">NLDNDADDELLVGDCQWGNIHAYDVAADNTISELWSIDMVDHGSTSLTAGDSDNDGKLELLWGSGLSHSGADMLITADIDDATPTVRKDAIATQLDSYVPAGWSSLGQASDNAIFFVPRTNSGYDSSRVLTMDSTGYYGLSAPISSNWHHD</sequence>
<protein>
    <submittedName>
        <fullName evidence="1">Uncharacterized protein</fullName>
    </submittedName>
</protein>
<name>A0A5S3WFX8_9GAMM</name>
<feature type="non-terminal residue" evidence="1">
    <location>
        <position position="151"/>
    </location>
</feature>
<feature type="non-terminal residue" evidence="1">
    <location>
        <position position="1"/>
    </location>
</feature>
<reference evidence="2" key="2">
    <citation type="submission" date="2019-06" db="EMBL/GenBank/DDBJ databases">
        <title>Co-occurence of chitin degradation, pigmentation and bioactivity in marine Pseudoalteromonas.</title>
        <authorList>
            <person name="Sonnenschein E.C."/>
            <person name="Bech P.K."/>
        </authorList>
    </citation>
    <scope>NUCLEOTIDE SEQUENCE [LARGE SCALE GENOMIC DNA]</scope>
    <source>
        <strain evidence="2">S2676</strain>
    </source>
</reference>
<dbReference type="Proteomes" id="UP000310249">
    <property type="component" value="Unassembled WGS sequence"/>
</dbReference>
<reference evidence="1 2" key="1">
    <citation type="submission" date="2018-01" db="EMBL/GenBank/DDBJ databases">
        <authorList>
            <person name="Paulsen S."/>
            <person name="Gram L.K."/>
        </authorList>
    </citation>
    <scope>NUCLEOTIDE SEQUENCE [LARGE SCALE GENOMIC DNA]</scope>
    <source>
        <strain evidence="1 2">S2676</strain>
    </source>
</reference>
<evidence type="ECO:0000313" key="1">
    <source>
        <dbReference type="EMBL" id="TMP22653.1"/>
    </source>
</evidence>
<proteinExistence type="predicted"/>
<gene>
    <name evidence="1" type="ORF">CWB99_23890</name>
</gene>
<dbReference type="RefSeq" id="WP_171045447.1">
    <property type="nucleotide sequence ID" value="NZ_PNCI01000125.1"/>
</dbReference>
<dbReference type="EMBL" id="PNCI01000125">
    <property type="protein sequence ID" value="TMP22653.1"/>
    <property type="molecule type" value="Genomic_DNA"/>
</dbReference>
<dbReference type="InterPro" id="IPR028994">
    <property type="entry name" value="Integrin_alpha_N"/>
</dbReference>
<accession>A0A5S3WFX8</accession>
<dbReference type="AlphaFoldDB" id="A0A5S3WFX8"/>
<evidence type="ECO:0000313" key="2">
    <source>
        <dbReference type="Proteomes" id="UP000310249"/>
    </source>
</evidence>
<dbReference type="SUPFAM" id="SSF69318">
    <property type="entry name" value="Integrin alpha N-terminal domain"/>
    <property type="match status" value="1"/>
</dbReference>
<organism evidence="1 2">
    <name type="scientific">Pseudoalteromonas rubra</name>
    <dbReference type="NCBI Taxonomy" id="43658"/>
    <lineage>
        <taxon>Bacteria</taxon>
        <taxon>Pseudomonadati</taxon>
        <taxon>Pseudomonadota</taxon>
        <taxon>Gammaproteobacteria</taxon>
        <taxon>Alteromonadales</taxon>
        <taxon>Pseudoalteromonadaceae</taxon>
        <taxon>Pseudoalteromonas</taxon>
    </lineage>
</organism>
<comment type="caution">
    <text evidence="1">The sequence shown here is derived from an EMBL/GenBank/DDBJ whole genome shotgun (WGS) entry which is preliminary data.</text>
</comment>